<dbReference type="Gene3D" id="3.55.50.30">
    <property type="match status" value="1"/>
</dbReference>
<dbReference type="InterPro" id="IPR039426">
    <property type="entry name" value="TonB-dep_rcpt-like"/>
</dbReference>
<dbReference type="Proteomes" id="UP000192678">
    <property type="component" value="Unassembled WGS sequence"/>
</dbReference>
<gene>
    <name evidence="9" type="ORF">SAMN04488101_11634</name>
</gene>
<reference evidence="9 10" key="1">
    <citation type="submission" date="2017-04" db="EMBL/GenBank/DDBJ databases">
        <authorList>
            <person name="Afonso C.L."/>
            <person name="Miller P.J."/>
            <person name="Scott M.A."/>
            <person name="Spackman E."/>
            <person name="Goraichik I."/>
            <person name="Dimitrov K.M."/>
            <person name="Suarez D.L."/>
            <person name="Swayne D.E."/>
        </authorList>
    </citation>
    <scope>NUCLEOTIDE SEQUENCE [LARGE SCALE GENOMIC DNA]</scope>
    <source>
        <strain evidence="9 10">DSM 19625</strain>
    </source>
</reference>
<evidence type="ECO:0000259" key="8">
    <source>
        <dbReference type="Pfam" id="PF07715"/>
    </source>
</evidence>
<proteinExistence type="inferred from homology"/>
<dbReference type="NCBIfam" id="TIGR04056">
    <property type="entry name" value="OMP_RagA_SusC"/>
    <property type="match status" value="1"/>
</dbReference>
<name>A0A1W2EUI6_9SPHI</name>
<sequence length="1144" mass="127095">MKQNLHFKGALCPVFYLNRKYRLFSVSKALRVMKLTGILLLILTMHVNAASFGQKVSITQRNTNLKMIFKEIRKQTGFYFIYSNEILERAKPLTIDVTDKNLNAVLQDIFSNQPLSYTIQDKIIIVKFKDVVGQKVATITAPVMVDIKGKVIDVNGQPLPGVSVVVVGSTKGATTNTEGYYAIDAKPGDVLKFSMVGYLEQEVTVQTKTAIDVVLKEKLSDLDEVMVVGMGVQRKASVIGAISTVKMDDLKVPVRSLTNALAGKMAGAVVVQRSGELGRDGGSLWIRGISTFSANRSPLILVDGVERDMSDISVEEVESVSILKDASATAVYGVRAANGVVLVTTRRGIAQAPVIEVKTEYGLSDLPKLPKFLSGPDYAMLYNEALGRENYSKEYIENTRNGVDPYLYPNVNWFDETYRKYSYNANTTLNVRGGGQVARYFVGLGYINENGNLKNNPDIDYKSNLNLQRYNFRSNVDISLSKTTVLELEVGGNLTDLRTPGTGGTIYSSTFTPAGELFYWSYLATPISNPVRIPIGKDLNGKDIMGWAAPTQVGESNPVERLMGSGFNTEFRNQFTSQISLNQDLKSILDGLKFRMSYSFDANNNTTINRRKNSSTYGVQGRDPLTGNLLFKEVTVGSEFLGYSTALGSNRAKEMKAQLLYNKAFGDKHHVSGMMMYYQRDFINGSAGSAILSLPFRRQGIASRATYDYDDRYFAEFNVGYNGSENFPKEKRFGWFPAVAAGWIVSNESFFNDIKGIVDLFKIKGSIGLVGSEALPNNERYGYLSIYGSGLGGYAFGENGTSYGGTGENRIGVTNLTWEKGLKRNIGFELKMFKNALSLEVDYFHEKRTDILLQRTSLPAITGYNSQPFANMGVMVNRGVDGTLELNQRFGDAGVRIYGNFTYARDKILEQDEAMKNYAYRMRTGHKYGQVFGLIAQGYFNSEADIANSPVQEFGVVRPGDIKYQDINGDGKVSIDDEVPIGYSNLPEINYGFGFQTDYKGFDIGVFFRGQGRVSYSLGGDYIPFAEGVGKRNLFLEALDRWTVDNPSQDALYPRLFNGTSSNNWQRSTKTIYNGKYLRLSDVEVGYTFGSKLLSHIRLKSLRLYALANNVAVFAPWTMWDPELAGPGNYPLQRKINFGIRVKI</sequence>
<evidence type="ECO:0000313" key="10">
    <source>
        <dbReference type="Proteomes" id="UP000192678"/>
    </source>
</evidence>
<dbReference type="NCBIfam" id="TIGR04057">
    <property type="entry name" value="SusC_RagA_signa"/>
    <property type="match status" value="1"/>
</dbReference>
<evidence type="ECO:0000256" key="7">
    <source>
        <dbReference type="PROSITE-ProRule" id="PRU01360"/>
    </source>
</evidence>
<keyword evidence="5 7" id="KW-0472">Membrane</keyword>
<evidence type="ECO:0000256" key="1">
    <source>
        <dbReference type="ARBA" id="ARBA00004571"/>
    </source>
</evidence>
<feature type="domain" description="TonB-dependent receptor plug" evidence="8">
    <location>
        <begin position="235"/>
        <end position="340"/>
    </location>
</feature>
<dbReference type="GO" id="GO:0009279">
    <property type="term" value="C:cell outer membrane"/>
    <property type="evidence" value="ECO:0007669"/>
    <property type="project" value="UniProtKB-SubCell"/>
</dbReference>
<dbReference type="Gene3D" id="2.170.130.10">
    <property type="entry name" value="TonB-dependent receptor, plug domain"/>
    <property type="match status" value="1"/>
</dbReference>
<evidence type="ECO:0000256" key="2">
    <source>
        <dbReference type="ARBA" id="ARBA00022448"/>
    </source>
</evidence>
<dbReference type="InterPro" id="IPR023996">
    <property type="entry name" value="TonB-dep_OMP_SusC/RagA"/>
</dbReference>
<dbReference type="InterPro" id="IPR023997">
    <property type="entry name" value="TonB-dep_OMP_SusC/RagA_CS"/>
</dbReference>
<keyword evidence="4 7" id="KW-0812">Transmembrane</keyword>
<comment type="similarity">
    <text evidence="7">Belongs to the TonB-dependent receptor family.</text>
</comment>
<keyword evidence="10" id="KW-1185">Reference proteome</keyword>
<dbReference type="Gene3D" id="2.40.170.20">
    <property type="entry name" value="TonB-dependent receptor, beta-barrel domain"/>
    <property type="match status" value="1"/>
</dbReference>
<dbReference type="InterPro" id="IPR012910">
    <property type="entry name" value="Plug_dom"/>
</dbReference>
<dbReference type="AlphaFoldDB" id="A0A1W2EUI6"/>
<dbReference type="InterPro" id="IPR037066">
    <property type="entry name" value="Plug_dom_sf"/>
</dbReference>
<dbReference type="SUPFAM" id="SSF49464">
    <property type="entry name" value="Carboxypeptidase regulatory domain-like"/>
    <property type="match status" value="1"/>
</dbReference>
<dbReference type="SUPFAM" id="SSF56935">
    <property type="entry name" value="Porins"/>
    <property type="match status" value="1"/>
</dbReference>
<dbReference type="EMBL" id="FWYB01000016">
    <property type="protein sequence ID" value="SMD13242.1"/>
    <property type="molecule type" value="Genomic_DNA"/>
</dbReference>
<dbReference type="FunFam" id="2.170.130.10:FF:000003">
    <property type="entry name" value="SusC/RagA family TonB-linked outer membrane protein"/>
    <property type="match status" value="1"/>
</dbReference>
<dbReference type="Gene3D" id="2.60.40.1120">
    <property type="entry name" value="Carboxypeptidase-like, regulatory domain"/>
    <property type="match status" value="1"/>
</dbReference>
<comment type="subcellular location">
    <subcellularLocation>
        <location evidence="1 7">Cell outer membrane</location>
        <topology evidence="1 7">Multi-pass membrane protein</topology>
    </subcellularLocation>
</comment>
<accession>A0A1W2EUI6</accession>
<evidence type="ECO:0000256" key="5">
    <source>
        <dbReference type="ARBA" id="ARBA00023136"/>
    </source>
</evidence>
<dbReference type="STRING" id="475255.SAMN04488101_11634"/>
<dbReference type="Pfam" id="PF13715">
    <property type="entry name" value="CarbopepD_reg_2"/>
    <property type="match status" value="1"/>
</dbReference>
<dbReference type="RefSeq" id="WP_084291539.1">
    <property type="nucleotide sequence ID" value="NZ_FWYB01000016.1"/>
</dbReference>
<organism evidence="9 10">
    <name type="scientific">Pedobacter nyackensis</name>
    <dbReference type="NCBI Taxonomy" id="475255"/>
    <lineage>
        <taxon>Bacteria</taxon>
        <taxon>Pseudomonadati</taxon>
        <taxon>Bacteroidota</taxon>
        <taxon>Sphingobacteriia</taxon>
        <taxon>Sphingobacteriales</taxon>
        <taxon>Sphingobacteriaceae</taxon>
        <taxon>Pedobacter</taxon>
    </lineage>
</organism>
<evidence type="ECO:0000256" key="4">
    <source>
        <dbReference type="ARBA" id="ARBA00022692"/>
    </source>
</evidence>
<keyword evidence="6 7" id="KW-0998">Cell outer membrane</keyword>
<evidence type="ECO:0000313" key="9">
    <source>
        <dbReference type="EMBL" id="SMD13242.1"/>
    </source>
</evidence>
<keyword evidence="2 7" id="KW-0813">Transport</keyword>
<dbReference type="InterPro" id="IPR036942">
    <property type="entry name" value="Beta-barrel_TonB_sf"/>
</dbReference>
<keyword evidence="3 7" id="KW-1134">Transmembrane beta strand</keyword>
<evidence type="ECO:0000256" key="3">
    <source>
        <dbReference type="ARBA" id="ARBA00022452"/>
    </source>
</evidence>
<protein>
    <submittedName>
        <fullName evidence="9">TonB-linked outer membrane protein, SusC/RagA family</fullName>
    </submittedName>
</protein>
<dbReference type="InterPro" id="IPR008969">
    <property type="entry name" value="CarboxyPept-like_regulatory"/>
</dbReference>
<dbReference type="Pfam" id="PF07715">
    <property type="entry name" value="Plug"/>
    <property type="match status" value="1"/>
</dbReference>
<dbReference type="OrthoDB" id="601197at2"/>
<evidence type="ECO:0000256" key="6">
    <source>
        <dbReference type="ARBA" id="ARBA00023237"/>
    </source>
</evidence>
<dbReference type="PROSITE" id="PS52016">
    <property type="entry name" value="TONB_DEPENDENT_REC_3"/>
    <property type="match status" value="1"/>
</dbReference>